<accession>A0A4Z1IF56</accession>
<keyword evidence="2" id="KW-1185">Reference proteome</keyword>
<name>A0A4Z1IF56_9HELO</name>
<evidence type="ECO:0000313" key="2">
    <source>
        <dbReference type="Proteomes" id="UP000297452"/>
    </source>
</evidence>
<comment type="caution">
    <text evidence="1">The sequence shown here is derived from an EMBL/GenBank/DDBJ whole genome shotgun (WGS) entry which is preliminary data.</text>
</comment>
<dbReference type="EMBL" id="PQXJ01000148">
    <property type="protein sequence ID" value="TGO60271.1"/>
    <property type="molecule type" value="Genomic_DNA"/>
</dbReference>
<gene>
    <name evidence="1" type="ORF">BOTNAR_0148g00090</name>
</gene>
<organism evidence="1 2">
    <name type="scientific">Botryotinia narcissicola</name>
    <dbReference type="NCBI Taxonomy" id="278944"/>
    <lineage>
        <taxon>Eukaryota</taxon>
        <taxon>Fungi</taxon>
        <taxon>Dikarya</taxon>
        <taxon>Ascomycota</taxon>
        <taxon>Pezizomycotina</taxon>
        <taxon>Leotiomycetes</taxon>
        <taxon>Helotiales</taxon>
        <taxon>Sclerotiniaceae</taxon>
        <taxon>Botryotinia</taxon>
    </lineage>
</organism>
<evidence type="ECO:0000313" key="1">
    <source>
        <dbReference type="EMBL" id="TGO60271.1"/>
    </source>
</evidence>
<sequence>MLDLANAKIQFQLAWAVNVFILYLEDRGSNKACVAEGVADVELRRLNTERWYLGTFFAMCLLAV</sequence>
<proteinExistence type="predicted"/>
<reference evidence="1 2" key="1">
    <citation type="submission" date="2017-12" db="EMBL/GenBank/DDBJ databases">
        <title>Comparative genomics of Botrytis spp.</title>
        <authorList>
            <person name="Valero-Jimenez C.A."/>
            <person name="Tapia P."/>
            <person name="Veloso J."/>
            <person name="Silva-Moreno E."/>
            <person name="Staats M."/>
            <person name="Valdes J.H."/>
            <person name="Van Kan J.A.L."/>
        </authorList>
    </citation>
    <scope>NUCLEOTIDE SEQUENCE [LARGE SCALE GENOMIC DNA]</scope>
    <source>
        <strain evidence="1 2">MUCL2120</strain>
    </source>
</reference>
<dbReference type="Proteomes" id="UP000297452">
    <property type="component" value="Unassembled WGS sequence"/>
</dbReference>
<dbReference type="AlphaFoldDB" id="A0A4Z1IF56"/>
<protein>
    <submittedName>
        <fullName evidence="1">Uncharacterized protein</fullName>
    </submittedName>
</protein>